<proteinExistence type="predicted"/>
<evidence type="ECO:0000256" key="1">
    <source>
        <dbReference type="SAM" id="Phobius"/>
    </source>
</evidence>
<comment type="caution">
    <text evidence="2">The sequence shown here is derived from an EMBL/GenBank/DDBJ whole genome shotgun (WGS) entry which is preliminary data.</text>
</comment>
<organism evidence="2 3">
    <name type="scientific">Paraburkholderia silvatlantica</name>
    <dbReference type="NCBI Taxonomy" id="321895"/>
    <lineage>
        <taxon>Bacteria</taxon>
        <taxon>Pseudomonadati</taxon>
        <taxon>Pseudomonadota</taxon>
        <taxon>Betaproteobacteria</taxon>
        <taxon>Burkholderiales</taxon>
        <taxon>Burkholderiaceae</taxon>
        <taxon>Paraburkholderia</taxon>
    </lineage>
</organism>
<feature type="transmembrane region" description="Helical" evidence="1">
    <location>
        <begin position="12"/>
        <end position="34"/>
    </location>
</feature>
<dbReference type="Proteomes" id="UP000533533">
    <property type="component" value="Unassembled WGS sequence"/>
</dbReference>
<keyword evidence="3" id="KW-1185">Reference proteome</keyword>
<keyword evidence="1" id="KW-0812">Transmembrane</keyword>
<sequence>MKRSLATSVRAHFVLLAVSLLIAAVPGCALYVMFDLFDAGEPPTNVRAALVLLALAVTLALRLFGLRAFRAAYATGHVRLHGPGEDGTSIKLYCEHRWFVQLHLELMGYDGID</sequence>
<keyword evidence="1" id="KW-0472">Membrane</keyword>
<dbReference type="RefSeq" id="WP_110388916.1">
    <property type="nucleotide sequence ID" value="NZ_JACHVZ010000036.1"/>
</dbReference>
<gene>
    <name evidence="2" type="ORF">FHX59_007403</name>
</gene>
<evidence type="ECO:0000313" key="2">
    <source>
        <dbReference type="EMBL" id="MBB2932914.1"/>
    </source>
</evidence>
<feature type="transmembrane region" description="Helical" evidence="1">
    <location>
        <begin position="46"/>
        <end position="64"/>
    </location>
</feature>
<keyword evidence="1" id="KW-1133">Transmembrane helix</keyword>
<evidence type="ECO:0000313" key="3">
    <source>
        <dbReference type="Proteomes" id="UP000533533"/>
    </source>
</evidence>
<dbReference type="EMBL" id="JACHVZ010000036">
    <property type="protein sequence ID" value="MBB2932914.1"/>
    <property type="molecule type" value="Genomic_DNA"/>
</dbReference>
<reference evidence="2 3" key="1">
    <citation type="submission" date="2020-08" db="EMBL/GenBank/DDBJ databases">
        <title>Genomic Encyclopedia of Type Strains, Phase IV (KMG-V): Genome sequencing to study the core and pangenomes of soil and plant-associated prokaryotes.</title>
        <authorList>
            <person name="Whitman W."/>
        </authorList>
    </citation>
    <scope>NUCLEOTIDE SEQUENCE [LARGE SCALE GENOMIC DNA]</scope>
    <source>
        <strain evidence="2 3">SRMrh-85</strain>
    </source>
</reference>
<name>A0ABR6FZQ3_9BURK</name>
<protein>
    <submittedName>
        <fullName evidence="2">Uncharacterized protein</fullName>
    </submittedName>
</protein>
<accession>A0ABR6FZQ3</accession>